<reference evidence="7 8" key="1">
    <citation type="submission" date="2021-11" db="EMBL/GenBank/DDBJ databases">
        <title>Comparative genomics of bee honey and flower isolates.</title>
        <authorList>
            <person name="Bechtner J.D."/>
            <person name="Gallus M.K."/>
            <person name="Ehrmann M."/>
        </authorList>
    </citation>
    <scope>NUCLEOTIDE SEQUENCE [LARGE SCALE GENOMIC DNA]</scope>
    <source>
        <strain evidence="7 8">M161</strain>
    </source>
</reference>
<protein>
    <submittedName>
        <fullName evidence="7">TM2 domain-containing protein</fullName>
    </submittedName>
</protein>
<evidence type="ECO:0000256" key="1">
    <source>
        <dbReference type="ARBA" id="ARBA00004141"/>
    </source>
</evidence>
<accession>A0ABT0I1C5</accession>
<dbReference type="EMBL" id="JAJIAO010000002">
    <property type="protein sequence ID" value="MCK8624528.1"/>
    <property type="molecule type" value="Genomic_DNA"/>
</dbReference>
<feature type="transmembrane region" description="Helical" evidence="5">
    <location>
        <begin position="38"/>
        <end position="56"/>
    </location>
</feature>
<feature type="transmembrane region" description="Helical" evidence="5">
    <location>
        <begin position="62"/>
        <end position="94"/>
    </location>
</feature>
<feature type="domain" description="TM2" evidence="6">
    <location>
        <begin position="34"/>
        <end position="82"/>
    </location>
</feature>
<proteinExistence type="predicted"/>
<evidence type="ECO:0000313" key="7">
    <source>
        <dbReference type="EMBL" id="MCK8624528.1"/>
    </source>
</evidence>
<sequence length="122" mass="14312">MDNLDREEAFLNEEESRLDPQSQLFVESKIANDGKQPVVAWLLWFFLGNFGAHRFYMQESNAVTMLVLTLIGYVLAIVLIGFVFLLATWIWWIVDAFSMMNWLKADRLRVKRQAINIVNSRR</sequence>
<name>A0ABT0I1C5_9LACO</name>
<evidence type="ECO:0000256" key="3">
    <source>
        <dbReference type="ARBA" id="ARBA00022989"/>
    </source>
</evidence>
<comment type="subcellular location">
    <subcellularLocation>
        <location evidence="1">Membrane</location>
        <topology evidence="1">Multi-pass membrane protein</topology>
    </subcellularLocation>
</comment>
<dbReference type="InterPro" id="IPR007829">
    <property type="entry name" value="TM2"/>
</dbReference>
<organism evidence="7 8">
    <name type="scientific">Apilactobacillus xinyiensis</name>
    <dbReference type="NCBI Taxonomy" id="2841032"/>
    <lineage>
        <taxon>Bacteria</taxon>
        <taxon>Bacillati</taxon>
        <taxon>Bacillota</taxon>
        <taxon>Bacilli</taxon>
        <taxon>Lactobacillales</taxon>
        <taxon>Lactobacillaceae</taxon>
        <taxon>Apilactobacillus</taxon>
    </lineage>
</organism>
<evidence type="ECO:0000259" key="6">
    <source>
        <dbReference type="Pfam" id="PF05154"/>
    </source>
</evidence>
<keyword evidence="8" id="KW-1185">Reference proteome</keyword>
<comment type="caution">
    <text evidence="7">The sequence shown here is derived from an EMBL/GenBank/DDBJ whole genome shotgun (WGS) entry which is preliminary data.</text>
</comment>
<keyword evidence="2 5" id="KW-0812">Transmembrane</keyword>
<dbReference type="Pfam" id="PF05154">
    <property type="entry name" value="TM2"/>
    <property type="match status" value="1"/>
</dbReference>
<dbReference type="Proteomes" id="UP001522905">
    <property type="component" value="Unassembled WGS sequence"/>
</dbReference>
<gene>
    <name evidence="7" type="ORF">LNP07_03265</name>
</gene>
<keyword evidence="3 5" id="KW-1133">Transmembrane helix</keyword>
<evidence type="ECO:0000256" key="5">
    <source>
        <dbReference type="SAM" id="Phobius"/>
    </source>
</evidence>
<keyword evidence="4 5" id="KW-0472">Membrane</keyword>
<evidence type="ECO:0000313" key="8">
    <source>
        <dbReference type="Proteomes" id="UP001522905"/>
    </source>
</evidence>
<evidence type="ECO:0000256" key="2">
    <source>
        <dbReference type="ARBA" id="ARBA00022692"/>
    </source>
</evidence>
<dbReference type="RefSeq" id="WP_248601586.1">
    <property type="nucleotide sequence ID" value="NZ_JAJIAO010000002.1"/>
</dbReference>
<evidence type="ECO:0000256" key="4">
    <source>
        <dbReference type="ARBA" id="ARBA00023136"/>
    </source>
</evidence>